<gene>
    <name evidence="5" type="ORF">CVLEPA_LOCUS23826</name>
</gene>
<dbReference type="PANTHER" id="PTHR46197">
    <property type="entry name" value="PROTEIN ABHD14B-LIKE"/>
    <property type="match status" value="1"/>
</dbReference>
<evidence type="ECO:0000313" key="6">
    <source>
        <dbReference type="Proteomes" id="UP001642483"/>
    </source>
</evidence>
<proteinExistence type="inferred from homology"/>
<keyword evidence="6" id="KW-1185">Reference proteome</keyword>
<keyword evidence="2" id="KW-0963">Cytoplasm</keyword>
<evidence type="ECO:0000256" key="1">
    <source>
        <dbReference type="ARBA" id="ARBA00004496"/>
    </source>
</evidence>
<evidence type="ECO:0000313" key="5">
    <source>
        <dbReference type="EMBL" id="CAK8691246.1"/>
    </source>
</evidence>
<evidence type="ECO:0000256" key="3">
    <source>
        <dbReference type="ARBA" id="ARBA00037942"/>
    </source>
</evidence>
<dbReference type="Pfam" id="PF00561">
    <property type="entry name" value="Abhydrolase_1"/>
    <property type="match status" value="1"/>
</dbReference>
<reference evidence="5 6" key="1">
    <citation type="submission" date="2024-02" db="EMBL/GenBank/DDBJ databases">
        <authorList>
            <person name="Daric V."/>
            <person name="Darras S."/>
        </authorList>
    </citation>
    <scope>NUCLEOTIDE SEQUENCE [LARGE SCALE GENOMIC DNA]</scope>
</reference>
<dbReference type="SUPFAM" id="SSF53474">
    <property type="entry name" value="alpha/beta-Hydrolases"/>
    <property type="match status" value="1"/>
</dbReference>
<evidence type="ECO:0000256" key="2">
    <source>
        <dbReference type="ARBA" id="ARBA00022490"/>
    </source>
</evidence>
<feature type="domain" description="AB hydrolase-1" evidence="4">
    <location>
        <begin position="92"/>
        <end position="197"/>
    </location>
</feature>
<dbReference type="InterPro" id="IPR029058">
    <property type="entry name" value="AB_hydrolase_fold"/>
</dbReference>
<organism evidence="5 6">
    <name type="scientific">Clavelina lepadiformis</name>
    <name type="common">Light-bulb sea squirt</name>
    <name type="synonym">Ascidia lepadiformis</name>
    <dbReference type="NCBI Taxonomy" id="159417"/>
    <lineage>
        <taxon>Eukaryota</taxon>
        <taxon>Metazoa</taxon>
        <taxon>Chordata</taxon>
        <taxon>Tunicata</taxon>
        <taxon>Ascidiacea</taxon>
        <taxon>Aplousobranchia</taxon>
        <taxon>Clavelinidae</taxon>
        <taxon>Clavelina</taxon>
    </lineage>
</organism>
<evidence type="ECO:0000259" key="4">
    <source>
        <dbReference type="Pfam" id="PF00561"/>
    </source>
</evidence>
<dbReference type="PANTHER" id="PTHR46197:SF3">
    <property type="entry name" value="AB HYDROLASE-1 DOMAIN-CONTAINING PROTEIN"/>
    <property type="match status" value="1"/>
</dbReference>
<accession>A0ABP0GK75</accession>
<dbReference type="InterPro" id="IPR000073">
    <property type="entry name" value="AB_hydrolase_1"/>
</dbReference>
<comment type="subcellular location">
    <subcellularLocation>
        <location evidence="1">Cytoplasm</location>
    </subcellularLocation>
</comment>
<dbReference type="EMBL" id="CAWYQH010000119">
    <property type="protein sequence ID" value="CAK8691246.1"/>
    <property type="molecule type" value="Genomic_DNA"/>
</dbReference>
<comment type="caution">
    <text evidence="5">The sequence shown here is derived from an EMBL/GenBank/DDBJ whole genome shotgun (WGS) entry which is preliminary data.</text>
</comment>
<dbReference type="Gene3D" id="3.40.50.1820">
    <property type="entry name" value="alpha/beta hydrolase"/>
    <property type="match status" value="1"/>
</dbReference>
<sequence length="274" mass="30637">MKPLQVMRIAGIVSLIGLFTVHSFIAVTHKNAKGRGISNVNNNQYKTSNVKADSILESLDSYADAKLVEKFVAVRDVGDVFCISTDQESKRHVLLFHGALRSSEVWQETKTLQILSKAGYHAVAVDLPAAGKTPRLRRRATHQYQTGPTDFTYQLVSTLELNKPVLVSAGSSGKFSVRFVQLYPENVTGFVAVSASIGETYFAKEEDFTTCSVPTLSIYGDMDTGGVYKDELYKLMPNSQTKVIKNAKYECYLDNPELFHKYLLEYLENLDWPE</sequence>
<dbReference type="Proteomes" id="UP001642483">
    <property type="component" value="Unassembled WGS sequence"/>
</dbReference>
<comment type="similarity">
    <text evidence="3">Belongs to the AB hydrolase superfamily. ABHD14 family.</text>
</comment>
<name>A0ABP0GK75_CLALP</name>
<protein>
    <recommendedName>
        <fullName evidence="4">AB hydrolase-1 domain-containing protein</fullName>
    </recommendedName>
</protein>